<dbReference type="GO" id="GO:0007156">
    <property type="term" value="P:homophilic cell adhesion via plasma membrane adhesion molecules"/>
    <property type="evidence" value="ECO:0007669"/>
    <property type="project" value="InterPro"/>
</dbReference>
<gene>
    <name evidence="4" type="ORF">Pla111_32890</name>
</gene>
<evidence type="ECO:0000259" key="3">
    <source>
        <dbReference type="PROSITE" id="PS50268"/>
    </source>
</evidence>
<dbReference type="Proteomes" id="UP000318995">
    <property type="component" value="Unassembled WGS sequence"/>
</dbReference>
<dbReference type="EMBL" id="SJPH01000011">
    <property type="protein sequence ID" value="TWT40644.1"/>
    <property type="molecule type" value="Genomic_DNA"/>
</dbReference>
<dbReference type="GO" id="GO:0005886">
    <property type="term" value="C:plasma membrane"/>
    <property type="evidence" value="ECO:0007669"/>
    <property type="project" value="UniProtKB-SubCell"/>
</dbReference>
<sequence>MIRTPRVRSRRRFESLETRCVLSVTLGDLTAAGISQRVVDYIDTSTYESQILGDDTLANTLIGLRSTQTAPQDATVLDSVADLAQITAGTVANPNVYLIQGDLTLTNTIAVPSNVHIYVDGSLFRQGSFVAPGGVHSVENTGTNADAIFRLNGSDNVKLIGVNDALLHSTPNLDVNSPHTTAVFIGGGSHNVEVDGFEMAYVWNGVAAHPFNIRDVTITNNYIHDTLDRGIWSLGTTNLRAAHNFVENTGIDSLDWDAFTNDAIGYENVSIGAGRFAGFVEEGTEDSYFIRGLAMIADFGNPNRGFMLGWADNGSSQNFVSNNPNPSEWTEHNYFIDNVVFTEGNVPQSGGDYFAKENAGKGPTYFWANRGFGAGQSTNFFFDAEWLTFLPTAGGRNNAVNAVQLLADLDAEFNQVTGIVLSAPLVSVPDGAPIGSPVGVVTPLNADVAALTFEIVAGNPGGAFAIDESGVLTVAGPIAFATQSSYTLTVEATDGSEVGSTEVLVTVVSPFATVKRLFDHDFAAPVFSNAADLRGQQGWTAQNGWSVIDASGFGYATSSSTAFQGVTNNTIGRADAGETLRVEIDFDIEVTQDTTSDQFRFGVTTLDASGNFVPAVGNNGGSFLSAKVRYAAGDGGLELFPEEDSGTAISLPGALIGIDRGAGDNQTDPLRATWEATKSETSGQWDVTLAVENLATGQRLGEQAVTVDDDGVYDASTGLFAGVRTLQNASQSVFRIDRFAYQTIDPGSAIAGDYNADGTVNAADYTIWRDAFGQTGESLPADGDRDGEVDLDDHRVWAENYGQVAAASAALGRSTAAPTAAAEASGSVVTTPATNTPIPSATPVAFARTVDAATGSAFPSSVTPEPAAVVATARDASLLLLSPDQLADESPEDIAFASEYAGEAGAPTSAVDEAFGLSPLVLRQAERLG</sequence>
<dbReference type="InterPro" id="IPR012334">
    <property type="entry name" value="Pectin_lyas_fold"/>
</dbReference>
<dbReference type="PANTHER" id="PTHR24026:SF126">
    <property type="entry name" value="PROTOCADHERIN FAT 4"/>
    <property type="match status" value="1"/>
</dbReference>
<dbReference type="InterPro" id="IPR011050">
    <property type="entry name" value="Pectin_lyase_fold/virulence"/>
</dbReference>
<dbReference type="InterPro" id="IPR015919">
    <property type="entry name" value="Cadherin-like_sf"/>
</dbReference>
<organism evidence="4 5">
    <name type="scientific">Botrimarina hoheduenensis</name>
    <dbReference type="NCBI Taxonomy" id="2528000"/>
    <lineage>
        <taxon>Bacteria</taxon>
        <taxon>Pseudomonadati</taxon>
        <taxon>Planctomycetota</taxon>
        <taxon>Planctomycetia</taxon>
        <taxon>Pirellulales</taxon>
        <taxon>Lacipirellulaceae</taxon>
        <taxon>Botrimarina</taxon>
    </lineage>
</organism>
<feature type="domain" description="Cadherin" evidence="3">
    <location>
        <begin position="420"/>
        <end position="527"/>
    </location>
</feature>
<dbReference type="InterPro" id="IPR036439">
    <property type="entry name" value="Dockerin_dom_sf"/>
</dbReference>
<dbReference type="Gene3D" id="1.10.1330.10">
    <property type="entry name" value="Dockerin domain"/>
    <property type="match status" value="1"/>
</dbReference>
<dbReference type="SUPFAM" id="SSF51126">
    <property type="entry name" value="Pectin lyase-like"/>
    <property type="match status" value="1"/>
</dbReference>
<dbReference type="SUPFAM" id="SSF49313">
    <property type="entry name" value="Cadherin-like"/>
    <property type="match status" value="1"/>
</dbReference>
<evidence type="ECO:0000256" key="2">
    <source>
        <dbReference type="ARBA" id="ARBA00022989"/>
    </source>
</evidence>
<dbReference type="AlphaFoldDB" id="A0A5C5VPY9"/>
<evidence type="ECO:0000313" key="5">
    <source>
        <dbReference type="Proteomes" id="UP000318995"/>
    </source>
</evidence>
<dbReference type="Gene3D" id="2.160.20.10">
    <property type="entry name" value="Single-stranded right-handed beta-helix, Pectin lyase-like"/>
    <property type="match status" value="1"/>
</dbReference>
<proteinExistence type="predicted"/>
<reference evidence="4 5" key="1">
    <citation type="submission" date="2019-02" db="EMBL/GenBank/DDBJ databases">
        <title>Deep-cultivation of Planctomycetes and their phenomic and genomic characterization uncovers novel biology.</title>
        <authorList>
            <person name="Wiegand S."/>
            <person name="Jogler M."/>
            <person name="Boedeker C."/>
            <person name="Pinto D."/>
            <person name="Vollmers J."/>
            <person name="Rivas-Marin E."/>
            <person name="Kohn T."/>
            <person name="Peeters S.H."/>
            <person name="Heuer A."/>
            <person name="Rast P."/>
            <person name="Oberbeckmann S."/>
            <person name="Bunk B."/>
            <person name="Jeske O."/>
            <person name="Meyerdierks A."/>
            <person name="Storesund J.E."/>
            <person name="Kallscheuer N."/>
            <person name="Luecker S."/>
            <person name="Lage O.M."/>
            <person name="Pohl T."/>
            <person name="Merkel B.J."/>
            <person name="Hornburger P."/>
            <person name="Mueller R.-W."/>
            <person name="Bruemmer F."/>
            <person name="Labrenz M."/>
            <person name="Spormann A.M."/>
            <person name="Op Den Camp H."/>
            <person name="Overmann J."/>
            <person name="Amann R."/>
            <person name="Jetten M.S.M."/>
            <person name="Mascher T."/>
            <person name="Medema M.H."/>
            <person name="Devos D.P."/>
            <person name="Kaster A.-K."/>
            <person name="Ovreas L."/>
            <person name="Rohde M."/>
            <person name="Galperin M.Y."/>
            <person name="Jogler C."/>
        </authorList>
    </citation>
    <scope>NUCLEOTIDE SEQUENCE [LARGE SCALE GENOMIC DNA]</scope>
    <source>
        <strain evidence="4 5">Pla111</strain>
    </source>
</reference>
<dbReference type="Pfam" id="PF00028">
    <property type="entry name" value="Cadherin"/>
    <property type="match status" value="1"/>
</dbReference>
<evidence type="ECO:0000256" key="1">
    <source>
        <dbReference type="ARBA" id="ARBA00022692"/>
    </source>
</evidence>
<accession>A0A5C5VPY9</accession>
<evidence type="ECO:0000313" key="4">
    <source>
        <dbReference type="EMBL" id="TWT40644.1"/>
    </source>
</evidence>
<dbReference type="Gene3D" id="2.60.40.60">
    <property type="entry name" value="Cadherins"/>
    <property type="match status" value="1"/>
</dbReference>
<dbReference type="SMART" id="SM00112">
    <property type="entry name" value="CA"/>
    <property type="match status" value="1"/>
</dbReference>
<dbReference type="SUPFAM" id="SSF63446">
    <property type="entry name" value="Type I dockerin domain"/>
    <property type="match status" value="1"/>
</dbReference>
<name>A0A5C5VPY9_9BACT</name>
<keyword evidence="2" id="KW-1133">Transmembrane helix</keyword>
<protein>
    <submittedName>
        <fullName evidence="4">Cadherin domain protein</fullName>
    </submittedName>
</protein>
<keyword evidence="2" id="KW-0472">Membrane</keyword>
<dbReference type="PANTHER" id="PTHR24026">
    <property type="entry name" value="FAT ATYPICAL CADHERIN-RELATED"/>
    <property type="match status" value="1"/>
</dbReference>
<dbReference type="RefSeq" id="WP_146575481.1">
    <property type="nucleotide sequence ID" value="NZ_SJPH01000011.1"/>
</dbReference>
<dbReference type="PROSITE" id="PS50268">
    <property type="entry name" value="CADHERIN_2"/>
    <property type="match status" value="1"/>
</dbReference>
<dbReference type="CDD" id="cd11304">
    <property type="entry name" value="Cadherin_repeat"/>
    <property type="match status" value="1"/>
</dbReference>
<dbReference type="InterPro" id="IPR002126">
    <property type="entry name" value="Cadherin-like_dom"/>
</dbReference>
<dbReference type="GO" id="GO:0005509">
    <property type="term" value="F:calcium ion binding"/>
    <property type="evidence" value="ECO:0007669"/>
    <property type="project" value="InterPro"/>
</dbReference>
<comment type="caution">
    <text evidence="4">The sequence shown here is derived from an EMBL/GenBank/DDBJ whole genome shotgun (WGS) entry which is preliminary data.</text>
</comment>
<keyword evidence="1" id="KW-0812">Transmembrane</keyword>
<keyword evidence="5" id="KW-1185">Reference proteome</keyword>
<dbReference type="GO" id="GO:0000272">
    <property type="term" value="P:polysaccharide catabolic process"/>
    <property type="evidence" value="ECO:0007669"/>
    <property type="project" value="InterPro"/>
</dbReference>
<dbReference type="OrthoDB" id="9801679at2"/>